<dbReference type="Gene3D" id="3.10.129.10">
    <property type="entry name" value="Hotdog Thioesterase"/>
    <property type="match status" value="1"/>
</dbReference>
<dbReference type="AlphaFoldDB" id="A0AAJ3TV19"/>
<evidence type="ECO:0000313" key="2">
    <source>
        <dbReference type="EMBL" id="ORW68099.1"/>
    </source>
</evidence>
<name>A0AAJ3TV19_9MYCO</name>
<evidence type="ECO:0000313" key="3">
    <source>
        <dbReference type="Proteomes" id="UP000193387"/>
    </source>
</evidence>
<dbReference type="InterPro" id="IPR039569">
    <property type="entry name" value="FAS1-like_DH_region"/>
</dbReference>
<gene>
    <name evidence="2" type="ORF">AWC23_21970</name>
</gene>
<dbReference type="Pfam" id="PF13452">
    <property type="entry name" value="FAS1_DH_region"/>
    <property type="match status" value="1"/>
</dbReference>
<comment type="caution">
    <text evidence="2">The sequence shown here is derived from an EMBL/GenBank/DDBJ whole genome shotgun (WGS) entry which is preliminary data.</text>
</comment>
<evidence type="ECO:0000259" key="1">
    <source>
        <dbReference type="Pfam" id="PF13452"/>
    </source>
</evidence>
<organism evidence="2 3">
    <name type="scientific">Mycobacterium saskatchewanense</name>
    <dbReference type="NCBI Taxonomy" id="220927"/>
    <lineage>
        <taxon>Bacteria</taxon>
        <taxon>Bacillati</taxon>
        <taxon>Actinomycetota</taxon>
        <taxon>Actinomycetes</taxon>
        <taxon>Mycobacteriales</taxon>
        <taxon>Mycobacteriaceae</taxon>
        <taxon>Mycobacterium</taxon>
        <taxon>Mycobacterium simiae complex</taxon>
    </lineage>
</organism>
<keyword evidence="3" id="KW-1185">Reference proteome</keyword>
<sequence length="117" mass="12907">MSVFLFGVAYWTPHRIHYDVEYARAEGFDDVLVTANLLSAYNVQLLTSWTGDRQCVLELEERNVAPAVGGDALTVTGEVLHVEVVDGRRRARCALTISRDDDATIIVTGEALINLPC</sequence>
<reference evidence="2 3" key="1">
    <citation type="submission" date="2016-01" db="EMBL/GenBank/DDBJ databases">
        <title>The new phylogeny of the genus Mycobacterium.</title>
        <authorList>
            <person name="Tarcisio F."/>
            <person name="Conor M."/>
            <person name="Antonella G."/>
            <person name="Elisabetta G."/>
            <person name="Giulia F.S."/>
            <person name="Sara T."/>
            <person name="Anna F."/>
            <person name="Clotilde B."/>
            <person name="Roberto B."/>
            <person name="Veronica D.S."/>
            <person name="Fabio R."/>
            <person name="Monica P."/>
            <person name="Olivier J."/>
            <person name="Enrico T."/>
            <person name="Nicola S."/>
        </authorList>
    </citation>
    <scope>NUCLEOTIDE SEQUENCE [LARGE SCALE GENOMIC DNA]</scope>
    <source>
        <strain evidence="2 3">DSM 44616</strain>
    </source>
</reference>
<dbReference type="InterPro" id="IPR029069">
    <property type="entry name" value="HotDog_dom_sf"/>
</dbReference>
<protein>
    <recommendedName>
        <fullName evidence="1">FAS1-like dehydratase domain-containing protein</fullName>
    </recommendedName>
</protein>
<dbReference type="Proteomes" id="UP000193387">
    <property type="component" value="Unassembled WGS sequence"/>
</dbReference>
<proteinExistence type="predicted"/>
<dbReference type="EMBL" id="LQPR01000055">
    <property type="protein sequence ID" value="ORW68099.1"/>
    <property type="molecule type" value="Genomic_DNA"/>
</dbReference>
<dbReference type="SUPFAM" id="SSF54637">
    <property type="entry name" value="Thioesterase/thiol ester dehydrase-isomerase"/>
    <property type="match status" value="1"/>
</dbReference>
<accession>A0AAJ3TV19</accession>
<feature type="domain" description="FAS1-like dehydratase" evidence="1">
    <location>
        <begin position="6"/>
        <end position="93"/>
    </location>
</feature>